<evidence type="ECO:0000313" key="4">
    <source>
        <dbReference type="Proteomes" id="UP000289856"/>
    </source>
</evidence>
<evidence type="ECO:0000256" key="1">
    <source>
        <dbReference type="PROSITE-ProRule" id="PRU00339"/>
    </source>
</evidence>
<sequence>MPTLSLCMIVKNEEANIERCLTSVKPFADELIVVDTGSTDRTIELCQAAGAQVYTFEWNNNFADARNYSLDQATGDWILWMDADEVLDGSAAADWKEQLAAETDSVLNVHLINYIGEETNPNETFHIAHTRLFRNRIGLRFLYHIHETLNVEEVFINDHALSRIKLHDGLTIHHYGYLQEYTTAKKKNERNLVMLLHELTVENNNPWTEYHLASEYYRLGKFEQAYEFVNLSIARFLKNDKLPPSLLYKLKYSCLISVGSVEGIPSAIDKAIKLYPDYVDLYFFKGVALYISKLYTLALDVFEQCLLMGEDNINHLTLRGSGSFHAWYYKGGCLEKLGKTELAINAYKEALSLYPNYTHAQEALDSLTMPLKQLEKKG</sequence>
<reference evidence="3 4" key="1">
    <citation type="submission" date="2019-01" db="EMBL/GenBank/DDBJ databases">
        <title>Complete genome sequence of Cohnella hallensis HS21 isolated from Korean fir (Abies koreana) rhizospheric soil.</title>
        <authorList>
            <person name="Jiang L."/>
            <person name="Kang S.W."/>
            <person name="Kim S."/>
            <person name="Jung J."/>
            <person name="Kim C.Y."/>
            <person name="Kim D.H."/>
            <person name="Kim S.W."/>
            <person name="Lee J."/>
        </authorList>
    </citation>
    <scope>NUCLEOTIDE SEQUENCE [LARGE SCALE GENOMIC DNA]</scope>
    <source>
        <strain evidence="3 4">HS21</strain>
    </source>
</reference>
<dbReference type="AlphaFoldDB" id="A0A3T1D3V2"/>
<organism evidence="3 4">
    <name type="scientific">Cohnella abietis</name>
    <dbReference type="NCBI Taxonomy" id="2507935"/>
    <lineage>
        <taxon>Bacteria</taxon>
        <taxon>Bacillati</taxon>
        <taxon>Bacillota</taxon>
        <taxon>Bacilli</taxon>
        <taxon>Bacillales</taxon>
        <taxon>Paenibacillaceae</taxon>
        <taxon>Cohnella</taxon>
    </lineage>
</organism>
<protein>
    <recommendedName>
        <fullName evidence="2">Glycosyltransferase 2-like domain-containing protein</fullName>
    </recommendedName>
</protein>
<dbReference type="Proteomes" id="UP000289856">
    <property type="component" value="Chromosome"/>
</dbReference>
<dbReference type="SUPFAM" id="SSF48452">
    <property type="entry name" value="TPR-like"/>
    <property type="match status" value="1"/>
</dbReference>
<dbReference type="Gene3D" id="1.25.40.10">
    <property type="entry name" value="Tetratricopeptide repeat domain"/>
    <property type="match status" value="2"/>
</dbReference>
<dbReference type="Pfam" id="PF00535">
    <property type="entry name" value="Glycos_transf_2"/>
    <property type="match status" value="1"/>
</dbReference>
<dbReference type="Gene3D" id="3.90.550.10">
    <property type="entry name" value="Spore Coat Polysaccharide Biosynthesis Protein SpsA, Chain A"/>
    <property type="match status" value="1"/>
</dbReference>
<gene>
    <name evidence="3" type="ORF">KCTCHS21_20980</name>
</gene>
<evidence type="ECO:0000313" key="3">
    <source>
        <dbReference type="EMBL" id="BBI32699.1"/>
    </source>
</evidence>
<evidence type="ECO:0000259" key="2">
    <source>
        <dbReference type="Pfam" id="PF00535"/>
    </source>
</evidence>
<name>A0A3T1D3V2_9BACL</name>
<dbReference type="InterPro" id="IPR011990">
    <property type="entry name" value="TPR-like_helical_dom_sf"/>
</dbReference>
<dbReference type="Pfam" id="PF00515">
    <property type="entry name" value="TPR_1"/>
    <property type="match status" value="1"/>
</dbReference>
<feature type="repeat" description="TPR" evidence="1">
    <location>
        <begin position="324"/>
        <end position="357"/>
    </location>
</feature>
<dbReference type="InterPro" id="IPR029044">
    <property type="entry name" value="Nucleotide-diphossugar_trans"/>
</dbReference>
<feature type="domain" description="Glycosyltransferase 2-like" evidence="2">
    <location>
        <begin position="5"/>
        <end position="120"/>
    </location>
</feature>
<proteinExistence type="predicted"/>
<dbReference type="InterPro" id="IPR001173">
    <property type="entry name" value="Glyco_trans_2-like"/>
</dbReference>
<dbReference type="PROSITE" id="PS50005">
    <property type="entry name" value="TPR"/>
    <property type="match status" value="1"/>
</dbReference>
<dbReference type="SUPFAM" id="SSF53448">
    <property type="entry name" value="Nucleotide-diphospho-sugar transferases"/>
    <property type="match status" value="1"/>
</dbReference>
<dbReference type="KEGG" id="cohn:KCTCHS21_20980"/>
<keyword evidence="4" id="KW-1185">Reference proteome</keyword>
<dbReference type="InterPro" id="IPR019734">
    <property type="entry name" value="TPR_rpt"/>
</dbReference>
<dbReference type="PANTHER" id="PTHR43630:SF2">
    <property type="entry name" value="GLYCOSYLTRANSFERASE"/>
    <property type="match status" value="1"/>
</dbReference>
<keyword evidence="1" id="KW-0802">TPR repeat</keyword>
<dbReference type="EMBL" id="AP019400">
    <property type="protein sequence ID" value="BBI32699.1"/>
    <property type="molecule type" value="Genomic_DNA"/>
</dbReference>
<dbReference type="SMART" id="SM00028">
    <property type="entry name" value="TPR"/>
    <property type="match status" value="3"/>
</dbReference>
<dbReference type="PANTHER" id="PTHR43630">
    <property type="entry name" value="POLY-BETA-1,6-N-ACETYL-D-GLUCOSAMINE SYNTHASE"/>
    <property type="match status" value="1"/>
</dbReference>
<accession>A0A3T1D3V2</accession>
<dbReference type="CDD" id="cd02511">
    <property type="entry name" value="Beta4Glucosyltransferase"/>
    <property type="match status" value="1"/>
</dbReference>
<dbReference type="Pfam" id="PF13432">
    <property type="entry name" value="TPR_16"/>
    <property type="match status" value="1"/>
</dbReference>